<comment type="function">
    <text evidence="12">Initiates the restart of stalled replication forks, which reloads the replicative helicase on sites other than the origin of replication. Recognizes and binds to abandoned replication forks and remodels them to uncover a helicase loading site. Promotes assembly of the primosome at these replication forks.</text>
</comment>
<dbReference type="InterPro" id="IPR040498">
    <property type="entry name" value="PriA_CRR"/>
</dbReference>
<dbReference type="GO" id="GO:1990077">
    <property type="term" value="C:primosome complex"/>
    <property type="evidence" value="ECO:0007669"/>
    <property type="project" value="UniProtKB-UniRule"/>
</dbReference>
<dbReference type="GO" id="GO:0006269">
    <property type="term" value="P:DNA replication, synthesis of primer"/>
    <property type="evidence" value="ECO:0007669"/>
    <property type="project" value="UniProtKB-KW"/>
</dbReference>
<feature type="binding site" evidence="12">
    <location>
        <position position="421"/>
    </location>
    <ligand>
        <name>Zn(2+)</name>
        <dbReference type="ChEBI" id="CHEBI:29105"/>
        <label>1</label>
    </ligand>
</feature>
<dbReference type="CDD" id="cd17929">
    <property type="entry name" value="DEXHc_priA"/>
    <property type="match status" value="1"/>
</dbReference>
<dbReference type="GO" id="GO:0016887">
    <property type="term" value="F:ATP hydrolysis activity"/>
    <property type="evidence" value="ECO:0007669"/>
    <property type="project" value="RHEA"/>
</dbReference>
<keyword evidence="16" id="KW-1185">Reference proteome</keyword>
<dbReference type="GO" id="GO:0006310">
    <property type="term" value="P:DNA recombination"/>
    <property type="evidence" value="ECO:0007669"/>
    <property type="project" value="InterPro"/>
</dbReference>
<name>M4V7E8_9BACT</name>
<evidence type="ECO:0000256" key="8">
    <source>
        <dbReference type="ARBA" id="ARBA00022840"/>
    </source>
</evidence>
<comment type="similarity">
    <text evidence="12">Belongs to the helicase family. PriA subfamily.</text>
</comment>
<evidence type="ECO:0000256" key="12">
    <source>
        <dbReference type="HAMAP-Rule" id="MF_00983"/>
    </source>
</evidence>
<keyword evidence="1 12" id="KW-0639">Primosome</keyword>
<keyword evidence="4 12" id="KW-0547">Nucleotide-binding</keyword>
<reference evidence="15 16" key="1">
    <citation type="journal article" date="2013" name="ISME J.">
        <title>By their genes ye shall know them: genomic signatures of predatory bacteria.</title>
        <authorList>
            <person name="Pasternak Z."/>
            <person name="Pietrokovski S."/>
            <person name="Rotem O."/>
            <person name="Gophna U."/>
            <person name="Lurie-Weinberger M.N."/>
            <person name="Jurkevitch E."/>
        </authorList>
    </citation>
    <scope>NUCLEOTIDE SEQUENCE [LARGE SCALE GENOMIC DNA]</scope>
    <source>
        <strain evidence="15 16">JSS</strain>
    </source>
</reference>
<dbReference type="KEGG" id="bex:A11Q_140"/>
<keyword evidence="10 12" id="KW-0413">Isomerase</keyword>
<evidence type="ECO:0000259" key="14">
    <source>
        <dbReference type="PROSITE" id="PS51194"/>
    </source>
</evidence>
<evidence type="ECO:0000256" key="9">
    <source>
        <dbReference type="ARBA" id="ARBA00023125"/>
    </source>
</evidence>
<dbReference type="Pfam" id="PF00270">
    <property type="entry name" value="DEAD"/>
    <property type="match status" value="1"/>
</dbReference>
<keyword evidence="6 12" id="KW-0347">Helicase</keyword>
<feature type="binding site" evidence="12">
    <location>
        <position position="382"/>
    </location>
    <ligand>
        <name>Zn(2+)</name>
        <dbReference type="ChEBI" id="CHEBI:29105"/>
        <label>1</label>
    </ligand>
</feature>
<dbReference type="PANTHER" id="PTHR30580:SF0">
    <property type="entry name" value="PRIMOSOMAL PROTEIN N"/>
    <property type="match status" value="1"/>
</dbReference>
<dbReference type="AlphaFoldDB" id="M4V7E8"/>
<comment type="catalytic activity">
    <reaction evidence="11 12">
        <text>ATP + H2O = ADP + phosphate + H(+)</text>
        <dbReference type="Rhea" id="RHEA:13065"/>
        <dbReference type="ChEBI" id="CHEBI:15377"/>
        <dbReference type="ChEBI" id="CHEBI:15378"/>
        <dbReference type="ChEBI" id="CHEBI:30616"/>
        <dbReference type="ChEBI" id="CHEBI:43474"/>
        <dbReference type="ChEBI" id="CHEBI:456216"/>
        <dbReference type="EC" id="5.6.2.4"/>
    </reaction>
</comment>
<proteinExistence type="inferred from homology"/>
<evidence type="ECO:0000256" key="1">
    <source>
        <dbReference type="ARBA" id="ARBA00022515"/>
    </source>
</evidence>
<dbReference type="eggNOG" id="COG1198">
    <property type="taxonomic scope" value="Bacteria"/>
</dbReference>
<dbReference type="Pfam" id="PF18074">
    <property type="entry name" value="PriA_C"/>
    <property type="match status" value="1"/>
</dbReference>
<dbReference type="FunFam" id="3.40.50.300:FF:000489">
    <property type="entry name" value="Primosome assembly protein PriA"/>
    <property type="match status" value="1"/>
</dbReference>
<dbReference type="NCBIfam" id="TIGR00595">
    <property type="entry name" value="priA"/>
    <property type="match status" value="1"/>
</dbReference>
<dbReference type="GO" id="GO:0006302">
    <property type="term" value="P:double-strand break repair"/>
    <property type="evidence" value="ECO:0007669"/>
    <property type="project" value="InterPro"/>
</dbReference>
<feature type="binding site" evidence="12">
    <location>
        <position position="408"/>
    </location>
    <ligand>
        <name>Zn(2+)</name>
        <dbReference type="ChEBI" id="CHEBI:29105"/>
        <label>2</label>
    </ligand>
</feature>
<evidence type="ECO:0000313" key="15">
    <source>
        <dbReference type="EMBL" id="AGH94360.1"/>
    </source>
</evidence>
<feature type="binding site" evidence="12">
    <location>
        <position position="418"/>
    </location>
    <ligand>
        <name>Zn(2+)</name>
        <dbReference type="ChEBI" id="CHEBI:29105"/>
        <label>1</label>
    </ligand>
</feature>
<keyword evidence="9 12" id="KW-0238">DNA-binding</keyword>
<dbReference type="Gene3D" id="3.40.50.300">
    <property type="entry name" value="P-loop containing nucleotide triphosphate hydrolases"/>
    <property type="match status" value="2"/>
</dbReference>
<feature type="domain" description="Helicase C-terminal" evidence="14">
    <location>
        <begin position="413"/>
        <end position="576"/>
    </location>
</feature>
<keyword evidence="8 12" id="KW-0067">ATP-binding</keyword>
<dbReference type="PROSITE" id="PS51194">
    <property type="entry name" value="HELICASE_CTER"/>
    <property type="match status" value="1"/>
</dbReference>
<dbReference type="SMART" id="SM00487">
    <property type="entry name" value="DEXDc"/>
    <property type="match status" value="1"/>
</dbReference>
<dbReference type="OrthoDB" id="5287268at2"/>
<evidence type="ECO:0000256" key="10">
    <source>
        <dbReference type="ARBA" id="ARBA00023235"/>
    </source>
</evidence>
<evidence type="ECO:0000256" key="4">
    <source>
        <dbReference type="ARBA" id="ARBA00022741"/>
    </source>
</evidence>
<accession>M4V7E8</accession>
<dbReference type="HOGENOM" id="CLU_013353_4_1_7"/>
<evidence type="ECO:0000256" key="3">
    <source>
        <dbReference type="ARBA" id="ARBA00022723"/>
    </source>
</evidence>
<dbReference type="GO" id="GO:0043138">
    <property type="term" value="F:3'-5' DNA helicase activity"/>
    <property type="evidence" value="ECO:0007669"/>
    <property type="project" value="UniProtKB-EC"/>
</dbReference>
<evidence type="ECO:0000313" key="16">
    <source>
        <dbReference type="Proteomes" id="UP000012040"/>
    </source>
</evidence>
<organism evidence="15 16">
    <name type="scientific">Pseudobdellovibrio exovorus JSS</name>
    <dbReference type="NCBI Taxonomy" id="1184267"/>
    <lineage>
        <taxon>Bacteria</taxon>
        <taxon>Pseudomonadati</taxon>
        <taxon>Bdellovibrionota</taxon>
        <taxon>Bdellovibrionia</taxon>
        <taxon>Bdellovibrionales</taxon>
        <taxon>Pseudobdellovibrionaceae</taxon>
        <taxon>Pseudobdellovibrio</taxon>
    </lineage>
</organism>
<protein>
    <recommendedName>
        <fullName evidence="12">Replication restart protein PriA</fullName>
    </recommendedName>
    <alternativeName>
        <fullName evidence="12">ATP-dependent DNA helicase PriA</fullName>
        <ecNumber evidence="12">5.6.2.4</ecNumber>
    </alternativeName>
    <alternativeName>
        <fullName evidence="12">DNA 3'-5' helicase PriA</fullName>
    </alternativeName>
</protein>
<keyword evidence="3 12" id="KW-0479">Metal-binding</keyword>
<dbReference type="HAMAP" id="MF_00983">
    <property type="entry name" value="PriA"/>
    <property type="match status" value="1"/>
</dbReference>
<evidence type="ECO:0000259" key="13">
    <source>
        <dbReference type="PROSITE" id="PS51192"/>
    </source>
</evidence>
<dbReference type="InterPro" id="IPR042115">
    <property type="entry name" value="PriA_3primeBD_sf"/>
</dbReference>
<dbReference type="GO" id="GO:0003677">
    <property type="term" value="F:DNA binding"/>
    <property type="evidence" value="ECO:0007669"/>
    <property type="project" value="UniProtKB-UniRule"/>
</dbReference>
<dbReference type="EMBL" id="CP003537">
    <property type="protein sequence ID" value="AGH94360.1"/>
    <property type="molecule type" value="Genomic_DNA"/>
</dbReference>
<dbReference type="Gene3D" id="3.40.1440.60">
    <property type="entry name" value="PriA, 3(prime) DNA-binding domain"/>
    <property type="match status" value="1"/>
</dbReference>
<keyword evidence="5 12" id="KW-0378">Hydrolase</keyword>
<dbReference type="Pfam" id="PF18319">
    <property type="entry name" value="Zn_ribbon_PriA"/>
    <property type="match status" value="1"/>
</dbReference>
<dbReference type="Proteomes" id="UP000012040">
    <property type="component" value="Chromosome"/>
</dbReference>
<comment type="cofactor">
    <cofactor evidence="12">
        <name>Zn(2+)</name>
        <dbReference type="ChEBI" id="CHEBI:29105"/>
    </cofactor>
    <text evidence="12">Binds 2 zinc ions per subunit.</text>
</comment>
<dbReference type="InterPro" id="IPR027417">
    <property type="entry name" value="P-loop_NTPase"/>
</dbReference>
<dbReference type="InterPro" id="IPR041236">
    <property type="entry name" value="PriA_C"/>
</dbReference>
<comment type="subunit">
    <text evidence="12">Component of the replication restart primosome.</text>
</comment>
<dbReference type="CDD" id="cd18804">
    <property type="entry name" value="SF2_C_priA"/>
    <property type="match status" value="1"/>
</dbReference>
<keyword evidence="2 12" id="KW-0235">DNA replication</keyword>
<dbReference type="GO" id="GO:0005524">
    <property type="term" value="F:ATP binding"/>
    <property type="evidence" value="ECO:0007669"/>
    <property type="project" value="UniProtKB-UniRule"/>
</dbReference>
<dbReference type="RefSeq" id="WP_015468850.1">
    <property type="nucleotide sequence ID" value="NC_020813.1"/>
</dbReference>
<dbReference type="PANTHER" id="PTHR30580">
    <property type="entry name" value="PRIMOSOMAL PROTEIN N"/>
    <property type="match status" value="1"/>
</dbReference>
<evidence type="ECO:0000256" key="5">
    <source>
        <dbReference type="ARBA" id="ARBA00022801"/>
    </source>
</evidence>
<dbReference type="SUPFAM" id="SSF52540">
    <property type="entry name" value="P-loop containing nucleoside triphosphate hydrolases"/>
    <property type="match status" value="2"/>
</dbReference>
<evidence type="ECO:0000256" key="2">
    <source>
        <dbReference type="ARBA" id="ARBA00022705"/>
    </source>
</evidence>
<feature type="domain" description="Helicase ATP-binding" evidence="13">
    <location>
        <begin position="146"/>
        <end position="312"/>
    </location>
</feature>
<evidence type="ECO:0000256" key="7">
    <source>
        <dbReference type="ARBA" id="ARBA00022833"/>
    </source>
</evidence>
<dbReference type="InterPro" id="IPR011545">
    <property type="entry name" value="DEAD/DEAH_box_helicase_dom"/>
</dbReference>
<sequence length="680" mass="77201">MSERLTVRVAVDAPLSESLTYLPHPEFQVRRGDVVSVPLGKRQAQGVVVAVENEDPANVSSFELKPISERIEEFASLSLPEAHLKWLEWMSDYYLHPLGQVTSLCFPPLSKTQKERKSNRPPVIPEVSHRTPHQLNVEQQNCVDSIPLEKGFSTHLVHGVTGSGKTEIYLELFTRTLAAGKKGIFLLPEISLTPQLIQRFAERFGDQIAVLHSQLTDRERTNQWWDIVEDRKSILIGARSALFCPVKNLGLIVVDEEHEGSFKQDEKLKYNGRDCAIMQGHFNNCCVILGSATPSLESWKNALDGKYVLHQIKNRVNNRPLPQIEVIDMRLEKEQEKVDILRPNWLSEKLLNATHAALERKEQVAFLLNRRGMSQLVFCPSCGHSVECPNCDISLTLHANVHLVCHYCDYHENFKTQCPSCKEGELINLGLGTEKVEEDLKRLFPDKVIARADRDEITSRLDMEELVQKMEKSEIDILIGTQMIAKGLDFSNLTLVGLLLADISFNLPDFRATERSFQLITQMSGRSGRHVKADESPGKVVIQTYNTEHDSIRFAQAHDFEGFATQELQNRQQLNYPPFHRVVSLRIQATDLNKVQQTAQQLSLRAQMLKEKFPVFADIEVLGPAAAPIAKLRNQFRYHLLLKSAQSRTLNQFVRKVLGDTKWIPKQAKVVVDIDPLNLL</sequence>
<feature type="binding site" evidence="12">
    <location>
        <position position="379"/>
    </location>
    <ligand>
        <name>Zn(2+)</name>
        <dbReference type="ChEBI" id="CHEBI:29105"/>
        <label>1</label>
    </ligand>
</feature>
<keyword evidence="7 12" id="KW-0862">Zinc</keyword>
<gene>
    <name evidence="12" type="primary">priA</name>
    <name evidence="15" type="ORF">A11Q_140</name>
</gene>
<dbReference type="SMART" id="SM00490">
    <property type="entry name" value="HELICc"/>
    <property type="match status" value="1"/>
</dbReference>
<dbReference type="EC" id="5.6.2.4" evidence="12"/>
<dbReference type="GO" id="GO:0008270">
    <property type="term" value="F:zinc ion binding"/>
    <property type="evidence" value="ECO:0007669"/>
    <property type="project" value="UniProtKB-UniRule"/>
</dbReference>
<dbReference type="InterPro" id="IPR041222">
    <property type="entry name" value="PriA_3primeBD"/>
</dbReference>
<dbReference type="InterPro" id="IPR005259">
    <property type="entry name" value="PriA"/>
</dbReference>
<dbReference type="InterPro" id="IPR001650">
    <property type="entry name" value="Helicase_C-like"/>
</dbReference>
<feature type="binding site" evidence="12">
    <location>
        <position position="388"/>
    </location>
    <ligand>
        <name>Zn(2+)</name>
        <dbReference type="ChEBI" id="CHEBI:29105"/>
        <label>2</label>
    </ligand>
</feature>
<dbReference type="Pfam" id="PF00271">
    <property type="entry name" value="Helicase_C"/>
    <property type="match status" value="1"/>
</dbReference>
<feature type="binding site" evidence="12">
    <location>
        <position position="405"/>
    </location>
    <ligand>
        <name>Zn(2+)</name>
        <dbReference type="ChEBI" id="CHEBI:29105"/>
        <label>2</label>
    </ligand>
</feature>
<comment type="catalytic activity">
    <reaction evidence="12">
        <text>Couples ATP hydrolysis with the unwinding of duplex DNA by translocating in the 3'-5' direction.</text>
        <dbReference type="EC" id="5.6.2.4"/>
    </reaction>
</comment>
<evidence type="ECO:0000256" key="11">
    <source>
        <dbReference type="ARBA" id="ARBA00048988"/>
    </source>
</evidence>
<dbReference type="InterPro" id="IPR014001">
    <property type="entry name" value="Helicase_ATP-bd"/>
</dbReference>
<dbReference type="PATRIC" id="fig|1184267.3.peg.142"/>
<dbReference type="Pfam" id="PF17764">
    <property type="entry name" value="PriA_3primeBD"/>
    <property type="match status" value="1"/>
</dbReference>
<evidence type="ECO:0000256" key="6">
    <source>
        <dbReference type="ARBA" id="ARBA00022806"/>
    </source>
</evidence>
<dbReference type="GO" id="GO:0006270">
    <property type="term" value="P:DNA replication initiation"/>
    <property type="evidence" value="ECO:0007669"/>
    <property type="project" value="TreeGrafter"/>
</dbReference>
<dbReference type="STRING" id="1184267.A11Q_140"/>
<dbReference type="PROSITE" id="PS51192">
    <property type="entry name" value="HELICASE_ATP_BIND_1"/>
    <property type="match status" value="1"/>
</dbReference>
<feature type="binding site" evidence="12">
    <location>
        <position position="391"/>
    </location>
    <ligand>
        <name>Zn(2+)</name>
        <dbReference type="ChEBI" id="CHEBI:29105"/>
        <label>2</label>
    </ligand>
</feature>